<feature type="chain" id="PRO_5045496377" description="Chitin-binding type-2 domain-containing protein" evidence="1">
    <location>
        <begin position="27"/>
        <end position="58"/>
    </location>
</feature>
<evidence type="ECO:0000313" key="2">
    <source>
        <dbReference type="EMBL" id="MFC5480211.1"/>
    </source>
</evidence>
<accession>A0ABW0MUD1</accession>
<sequence>MPKLLRYAALAIALIAAFMWMRHEKAADACRKSGGQWDAGTNACVPAATPAPAPVATT</sequence>
<comment type="caution">
    <text evidence="2">The sequence shown here is derived from an EMBL/GenBank/DDBJ whole genome shotgun (WGS) entry which is preliminary data.</text>
</comment>
<evidence type="ECO:0008006" key="4">
    <source>
        <dbReference type="Google" id="ProtNLM"/>
    </source>
</evidence>
<dbReference type="Proteomes" id="UP001596101">
    <property type="component" value="Unassembled WGS sequence"/>
</dbReference>
<name>A0ABW0MUD1_9BURK</name>
<evidence type="ECO:0000256" key="1">
    <source>
        <dbReference type="SAM" id="SignalP"/>
    </source>
</evidence>
<feature type="signal peptide" evidence="1">
    <location>
        <begin position="1"/>
        <end position="26"/>
    </location>
</feature>
<reference evidence="3" key="1">
    <citation type="journal article" date="2019" name="Int. J. Syst. Evol. Microbiol.">
        <title>The Global Catalogue of Microorganisms (GCM) 10K type strain sequencing project: providing services to taxonomists for standard genome sequencing and annotation.</title>
        <authorList>
            <consortium name="The Broad Institute Genomics Platform"/>
            <consortium name="The Broad Institute Genome Sequencing Center for Infectious Disease"/>
            <person name="Wu L."/>
            <person name="Ma J."/>
        </authorList>
    </citation>
    <scope>NUCLEOTIDE SEQUENCE [LARGE SCALE GENOMIC DNA]</scope>
    <source>
        <strain evidence="3">CCUG 43111</strain>
    </source>
</reference>
<protein>
    <recommendedName>
        <fullName evidence="4">Chitin-binding type-2 domain-containing protein</fullName>
    </recommendedName>
</protein>
<dbReference type="RefSeq" id="WP_379759118.1">
    <property type="nucleotide sequence ID" value="NZ_JBHSMR010000013.1"/>
</dbReference>
<dbReference type="EMBL" id="JBHSMR010000013">
    <property type="protein sequence ID" value="MFC5480211.1"/>
    <property type="molecule type" value="Genomic_DNA"/>
</dbReference>
<keyword evidence="3" id="KW-1185">Reference proteome</keyword>
<evidence type="ECO:0000313" key="3">
    <source>
        <dbReference type="Proteomes" id="UP001596101"/>
    </source>
</evidence>
<keyword evidence="1" id="KW-0732">Signal</keyword>
<proteinExistence type="predicted"/>
<gene>
    <name evidence="2" type="ORF">ACFPQ5_18590</name>
</gene>
<organism evidence="2 3">
    <name type="scientific">Massilia suwonensis</name>
    <dbReference type="NCBI Taxonomy" id="648895"/>
    <lineage>
        <taxon>Bacteria</taxon>
        <taxon>Pseudomonadati</taxon>
        <taxon>Pseudomonadota</taxon>
        <taxon>Betaproteobacteria</taxon>
        <taxon>Burkholderiales</taxon>
        <taxon>Oxalobacteraceae</taxon>
        <taxon>Telluria group</taxon>
        <taxon>Massilia</taxon>
    </lineage>
</organism>